<evidence type="ECO:0008006" key="5">
    <source>
        <dbReference type="Google" id="ProtNLM"/>
    </source>
</evidence>
<feature type="compositionally biased region" description="Polar residues" evidence="1">
    <location>
        <begin position="27"/>
        <end position="40"/>
    </location>
</feature>
<protein>
    <recommendedName>
        <fullName evidence="5">Peptidase YpeB-like protein</fullName>
    </recommendedName>
</protein>
<feature type="compositionally biased region" description="Basic and acidic residues" evidence="1">
    <location>
        <begin position="47"/>
        <end position="57"/>
    </location>
</feature>
<organism evidence="3 4">
    <name type="scientific">Umboniibacter marinipuniceus</name>
    <dbReference type="NCBI Taxonomy" id="569599"/>
    <lineage>
        <taxon>Bacteria</taxon>
        <taxon>Pseudomonadati</taxon>
        <taxon>Pseudomonadota</taxon>
        <taxon>Gammaproteobacteria</taxon>
        <taxon>Cellvibrionales</taxon>
        <taxon>Cellvibrionaceae</taxon>
        <taxon>Umboniibacter</taxon>
    </lineage>
</organism>
<dbReference type="Proteomes" id="UP000267187">
    <property type="component" value="Unassembled WGS sequence"/>
</dbReference>
<dbReference type="RefSeq" id="WP_147434539.1">
    <property type="nucleotide sequence ID" value="NZ_REFJ01000005.1"/>
</dbReference>
<dbReference type="AlphaFoldDB" id="A0A3M0A5X9"/>
<proteinExistence type="predicted"/>
<feature type="chain" id="PRO_5018097288" description="Peptidase YpeB-like protein" evidence="2">
    <location>
        <begin position="18"/>
        <end position="245"/>
    </location>
</feature>
<reference evidence="3 4" key="1">
    <citation type="submission" date="2018-10" db="EMBL/GenBank/DDBJ databases">
        <title>Genomic Encyclopedia of Type Strains, Phase IV (KMG-IV): sequencing the most valuable type-strain genomes for metagenomic binning, comparative biology and taxonomic classification.</title>
        <authorList>
            <person name="Goeker M."/>
        </authorList>
    </citation>
    <scope>NUCLEOTIDE SEQUENCE [LARGE SCALE GENOMIC DNA]</scope>
    <source>
        <strain evidence="3 4">DSM 25080</strain>
    </source>
</reference>
<feature type="compositionally biased region" description="Polar residues" evidence="1">
    <location>
        <begin position="73"/>
        <end position="83"/>
    </location>
</feature>
<feature type="signal peptide" evidence="2">
    <location>
        <begin position="1"/>
        <end position="17"/>
    </location>
</feature>
<accession>A0A3M0A5X9</accession>
<keyword evidence="2" id="KW-0732">Signal</keyword>
<evidence type="ECO:0000313" key="3">
    <source>
        <dbReference type="EMBL" id="RMA78919.1"/>
    </source>
</evidence>
<sequence length="245" mass="25890">MKRVIQLLMGAMLIAGALYLAFEPSLTDDSGNTRATNSAPASGENSSESRGDGDGGDRAAAANSENSENSANQPIGSTQTTTQIPLDLPAGATAEENAALLTGWLQEQGWLGEHDELVELFNSGAVGSVEVERVRQFHNGLPVYDSNLVVLRRDNVLVELDGALAVDVNLDVEPTVSIEAAWETASASVSFSVVAAVPEALQVHSRAGESHLVWVFRGGDMRARTEVLVDAHSNEVLRKVTKGAI</sequence>
<feature type="compositionally biased region" description="Low complexity" evidence="1">
    <location>
        <begin position="58"/>
        <end position="72"/>
    </location>
</feature>
<dbReference type="EMBL" id="REFJ01000005">
    <property type="protein sequence ID" value="RMA78919.1"/>
    <property type="molecule type" value="Genomic_DNA"/>
</dbReference>
<evidence type="ECO:0000256" key="2">
    <source>
        <dbReference type="SAM" id="SignalP"/>
    </source>
</evidence>
<evidence type="ECO:0000313" key="4">
    <source>
        <dbReference type="Proteomes" id="UP000267187"/>
    </source>
</evidence>
<evidence type="ECO:0000256" key="1">
    <source>
        <dbReference type="SAM" id="MobiDB-lite"/>
    </source>
</evidence>
<name>A0A3M0A5X9_9GAMM</name>
<gene>
    <name evidence="3" type="ORF">DFR27_2260</name>
</gene>
<comment type="caution">
    <text evidence="3">The sequence shown here is derived from an EMBL/GenBank/DDBJ whole genome shotgun (WGS) entry which is preliminary data.</text>
</comment>
<feature type="region of interest" description="Disordered" evidence="1">
    <location>
        <begin position="27"/>
        <end position="83"/>
    </location>
</feature>
<keyword evidence="4" id="KW-1185">Reference proteome</keyword>